<organism evidence="1 2">
    <name type="scientific">Amphibalanus amphitrite</name>
    <name type="common">Striped barnacle</name>
    <name type="synonym">Balanus amphitrite</name>
    <dbReference type="NCBI Taxonomy" id="1232801"/>
    <lineage>
        <taxon>Eukaryota</taxon>
        <taxon>Metazoa</taxon>
        <taxon>Ecdysozoa</taxon>
        <taxon>Arthropoda</taxon>
        <taxon>Crustacea</taxon>
        <taxon>Multicrustacea</taxon>
        <taxon>Cirripedia</taxon>
        <taxon>Thoracica</taxon>
        <taxon>Thoracicalcarea</taxon>
        <taxon>Balanomorpha</taxon>
        <taxon>Balanoidea</taxon>
        <taxon>Balanidae</taxon>
        <taxon>Amphibalaninae</taxon>
        <taxon>Amphibalanus</taxon>
    </lineage>
</organism>
<protein>
    <submittedName>
        <fullName evidence="1">Uncharacterized protein</fullName>
    </submittedName>
</protein>
<reference evidence="1 2" key="1">
    <citation type="submission" date="2019-07" db="EMBL/GenBank/DDBJ databases">
        <title>Draft genome assembly of a fouling barnacle, Amphibalanus amphitrite (Darwin, 1854): The first reference genome for Thecostraca.</title>
        <authorList>
            <person name="Kim W."/>
        </authorList>
    </citation>
    <scope>NUCLEOTIDE SEQUENCE [LARGE SCALE GENOMIC DNA]</scope>
    <source>
        <strain evidence="1">SNU_AA5</strain>
        <tissue evidence="1">Soma without cirri and trophi</tissue>
    </source>
</reference>
<dbReference type="AlphaFoldDB" id="A0A6A4X0J7"/>
<dbReference type="Proteomes" id="UP000440578">
    <property type="component" value="Unassembled WGS sequence"/>
</dbReference>
<proteinExistence type="predicted"/>
<gene>
    <name evidence="1" type="ORF">FJT64_020856</name>
</gene>
<evidence type="ECO:0000313" key="2">
    <source>
        <dbReference type="Proteomes" id="UP000440578"/>
    </source>
</evidence>
<name>A0A6A4X0J7_AMPAM</name>
<keyword evidence="2" id="KW-1185">Reference proteome</keyword>
<sequence>MTQCFVDVGCVSLSFATNSTGLCLLNSVRGGPHNTLFDEGMAHRIRPRLAVLDDWCERDSDCTLLTTGPAECVESACRCSSGQQCGEFTGCQCRNFATPSLPEEMSQGNETCRI</sequence>
<evidence type="ECO:0000313" key="1">
    <source>
        <dbReference type="EMBL" id="KAF0307841.1"/>
    </source>
</evidence>
<comment type="caution">
    <text evidence="1">The sequence shown here is derived from an EMBL/GenBank/DDBJ whole genome shotgun (WGS) entry which is preliminary data.</text>
</comment>
<dbReference type="EMBL" id="VIIS01000537">
    <property type="protein sequence ID" value="KAF0307841.1"/>
    <property type="molecule type" value="Genomic_DNA"/>
</dbReference>
<accession>A0A6A4X0J7</accession>